<feature type="domain" description="3-hydroxyisobutyrate dehydrogenase-like NAD-binding" evidence="4">
    <location>
        <begin position="164"/>
        <end position="281"/>
    </location>
</feature>
<proteinExistence type="predicted"/>
<evidence type="ECO:0000313" key="6">
    <source>
        <dbReference type="Proteomes" id="UP001597124"/>
    </source>
</evidence>
<keyword evidence="1 5" id="KW-0560">Oxidoreductase</keyword>
<dbReference type="GO" id="GO:0016491">
    <property type="term" value="F:oxidoreductase activity"/>
    <property type="evidence" value="ECO:0007669"/>
    <property type="project" value="UniProtKB-KW"/>
</dbReference>
<evidence type="ECO:0000313" key="5">
    <source>
        <dbReference type="EMBL" id="MFD0847824.1"/>
    </source>
</evidence>
<dbReference type="SUPFAM" id="SSF48179">
    <property type="entry name" value="6-phosphogluconate dehydrogenase C-terminal domain-like"/>
    <property type="match status" value="1"/>
</dbReference>
<dbReference type="InterPro" id="IPR015815">
    <property type="entry name" value="HIBADH-related"/>
</dbReference>
<reference evidence="6" key="1">
    <citation type="journal article" date="2019" name="Int. J. Syst. Evol. Microbiol.">
        <title>The Global Catalogue of Microorganisms (GCM) 10K type strain sequencing project: providing services to taxonomists for standard genome sequencing and annotation.</title>
        <authorList>
            <consortium name="The Broad Institute Genomics Platform"/>
            <consortium name="The Broad Institute Genome Sequencing Center for Infectious Disease"/>
            <person name="Wu L."/>
            <person name="Ma J."/>
        </authorList>
    </citation>
    <scope>NUCLEOTIDE SEQUENCE [LARGE SCALE GENOMIC DNA]</scope>
    <source>
        <strain evidence="6">CCUG 52537</strain>
    </source>
</reference>
<evidence type="ECO:0000259" key="4">
    <source>
        <dbReference type="Pfam" id="PF14833"/>
    </source>
</evidence>
<dbReference type="RefSeq" id="WP_381487499.1">
    <property type="nucleotide sequence ID" value="NZ_JBHTIK010000002.1"/>
</dbReference>
<evidence type="ECO:0000256" key="2">
    <source>
        <dbReference type="ARBA" id="ARBA00023027"/>
    </source>
</evidence>
<sequence>MTRIAVFGTGIMGAPIARNLAAAGHDVVVWNRSFDKAAALAGPGITPVRNARDAARGADAAILMVSTGAVCDALLFGDDGIAEALPRGSTVVVMSSIPVETARTEAARLADAGIDYVDAPVSGGERGAVAGTLTIMAGGTADVVAKVAEWLAPVGRVTHVGPVGSGQLAKLANQLIVGVTIGAVAEALLLVEAGGGDAEAVHRALQGGFADSTIWRQHGERMIRGDFQPGAHATVQLKDLDTSTGLAGSLGLELPFAGLARDLYAKMCEGPRAALDHSALYLELAERRNG</sequence>
<dbReference type="EC" id="1.1.-.-" evidence="5"/>
<protein>
    <submittedName>
        <fullName evidence="5">NAD(P)-dependent oxidoreductase</fullName>
        <ecNumber evidence="5">1.1.-.-</ecNumber>
    </submittedName>
</protein>
<dbReference type="PIRSF" id="PIRSF000103">
    <property type="entry name" value="HIBADH"/>
    <property type="match status" value="1"/>
</dbReference>
<dbReference type="Proteomes" id="UP001597124">
    <property type="component" value="Unassembled WGS sequence"/>
</dbReference>
<dbReference type="SUPFAM" id="SSF51735">
    <property type="entry name" value="NAD(P)-binding Rossmann-fold domains"/>
    <property type="match status" value="1"/>
</dbReference>
<organism evidence="5 6">
    <name type="scientific">Sphingosinicella xenopeptidilytica</name>
    <dbReference type="NCBI Taxonomy" id="364098"/>
    <lineage>
        <taxon>Bacteria</taxon>
        <taxon>Pseudomonadati</taxon>
        <taxon>Pseudomonadota</taxon>
        <taxon>Alphaproteobacteria</taxon>
        <taxon>Sphingomonadales</taxon>
        <taxon>Sphingosinicellaceae</taxon>
        <taxon>Sphingosinicella</taxon>
    </lineage>
</organism>
<dbReference type="Pfam" id="PF03446">
    <property type="entry name" value="NAD_binding_2"/>
    <property type="match status" value="1"/>
</dbReference>
<dbReference type="EMBL" id="JBHTIK010000002">
    <property type="protein sequence ID" value="MFD0847824.1"/>
    <property type="molecule type" value="Genomic_DNA"/>
</dbReference>
<dbReference type="InterPro" id="IPR036291">
    <property type="entry name" value="NAD(P)-bd_dom_sf"/>
</dbReference>
<keyword evidence="2" id="KW-0520">NAD</keyword>
<name>A0ABW3C1Q1_SPHXN</name>
<dbReference type="InterPro" id="IPR013328">
    <property type="entry name" value="6PGD_dom2"/>
</dbReference>
<dbReference type="Gene3D" id="3.40.50.720">
    <property type="entry name" value="NAD(P)-binding Rossmann-like Domain"/>
    <property type="match status" value="1"/>
</dbReference>
<accession>A0ABW3C1Q1</accession>
<dbReference type="InterPro" id="IPR008927">
    <property type="entry name" value="6-PGluconate_DH-like_C_sf"/>
</dbReference>
<keyword evidence="6" id="KW-1185">Reference proteome</keyword>
<gene>
    <name evidence="5" type="ORF">ACFQ00_05755</name>
</gene>
<comment type="caution">
    <text evidence="5">The sequence shown here is derived from an EMBL/GenBank/DDBJ whole genome shotgun (WGS) entry which is preliminary data.</text>
</comment>
<dbReference type="PANTHER" id="PTHR43060">
    <property type="entry name" value="3-HYDROXYISOBUTYRATE DEHYDROGENASE-LIKE 1, MITOCHONDRIAL-RELATED"/>
    <property type="match status" value="1"/>
</dbReference>
<dbReference type="Pfam" id="PF14833">
    <property type="entry name" value="NAD_binding_11"/>
    <property type="match status" value="1"/>
</dbReference>
<evidence type="ECO:0000256" key="1">
    <source>
        <dbReference type="ARBA" id="ARBA00023002"/>
    </source>
</evidence>
<dbReference type="PANTHER" id="PTHR43060:SF15">
    <property type="entry name" value="3-HYDROXYISOBUTYRATE DEHYDROGENASE-LIKE 1, MITOCHONDRIAL-RELATED"/>
    <property type="match status" value="1"/>
</dbReference>
<dbReference type="InterPro" id="IPR029154">
    <property type="entry name" value="HIBADH-like_NADP-bd"/>
</dbReference>
<dbReference type="InterPro" id="IPR006115">
    <property type="entry name" value="6PGDH_NADP-bd"/>
</dbReference>
<evidence type="ECO:0000259" key="3">
    <source>
        <dbReference type="Pfam" id="PF03446"/>
    </source>
</evidence>
<dbReference type="Gene3D" id="1.10.1040.10">
    <property type="entry name" value="N-(1-d-carboxylethyl)-l-norvaline Dehydrogenase, domain 2"/>
    <property type="match status" value="1"/>
</dbReference>
<feature type="domain" description="6-phosphogluconate dehydrogenase NADP-binding" evidence="3">
    <location>
        <begin position="3"/>
        <end position="161"/>
    </location>
</feature>